<sequence length="260" mass="29606">MSKILLIVCLALCCTTTFVTGRRQIWWYKSAKVHHQVSYSPELVQDLTEFLDLIPAAVIDEVVAEHLIVDSGFRKAIKFLRSSEFKQLVQHAEQLPEVIEVINFLHLNDTSIRKRLHFHNRRNRQLIIEGAAVKEFAYFVSNGLSQKSLQEGVVVVFLPESQNTIETPASLGSFVSFIQELLTHLPRDRFVALINEKRKTGTVFPKFYAALRSDEFKQLVEKTMKSTNVQNILKTLASHEIDANALKGIAFEVISWGPEV</sequence>
<evidence type="ECO:0000313" key="2">
    <source>
        <dbReference type="Proteomes" id="UP000515160"/>
    </source>
</evidence>
<name>A0A6P8WN71_DROAB</name>
<dbReference type="Proteomes" id="UP000515160">
    <property type="component" value="Chromosome 3"/>
</dbReference>
<dbReference type="GeneID" id="117567900"/>
<dbReference type="RefSeq" id="XP_034104064.1">
    <property type="nucleotide sequence ID" value="XM_034248173.2"/>
</dbReference>
<gene>
    <name evidence="3" type="primary">LOC117567900</name>
</gene>
<feature type="chain" id="PRO_5028215154" evidence="1">
    <location>
        <begin position="22"/>
        <end position="260"/>
    </location>
</feature>
<dbReference type="Pfam" id="PF06757">
    <property type="entry name" value="Ins_allergen_rp"/>
    <property type="match status" value="1"/>
</dbReference>
<proteinExistence type="predicted"/>
<dbReference type="InterPro" id="IPR010629">
    <property type="entry name" value="Ins_allergen"/>
</dbReference>
<dbReference type="PANTHER" id="PTHR21163:SF0">
    <property type="entry name" value="GH08205P-RELATED"/>
    <property type="match status" value="1"/>
</dbReference>
<reference evidence="3" key="1">
    <citation type="submission" date="2025-08" db="UniProtKB">
        <authorList>
            <consortium name="RefSeq"/>
        </authorList>
    </citation>
    <scope>IDENTIFICATION</scope>
    <source>
        <strain evidence="3">15112-1751.03</strain>
        <tissue evidence="3">Whole Adult</tissue>
    </source>
</reference>
<keyword evidence="1" id="KW-0732">Signal</keyword>
<dbReference type="AlphaFoldDB" id="A0A6P8WN71"/>
<evidence type="ECO:0000313" key="3">
    <source>
        <dbReference type="RefSeq" id="XP_034104064.1"/>
    </source>
</evidence>
<dbReference type="OrthoDB" id="7882129at2759"/>
<organism evidence="2 3">
    <name type="scientific">Drosophila albomicans</name>
    <name type="common">Fruit fly</name>
    <dbReference type="NCBI Taxonomy" id="7291"/>
    <lineage>
        <taxon>Eukaryota</taxon>
        <taxon>Metazoa</taxon>
        <taxon>Ecdysozoa</taxon>
        <taxon>Arthropoda</taxon>
        <taxon>Hexapoda</taxon>
        <taxon>Insecta</taxon>
        <taxon>Pterygota</taxon>
        <taxon>Neoptera</taxon>
        <taxon>Endopterygota</taxon>
        <taxon>Diptera</taxon>
        <taxon>Brachycera</taxon>
        <taxon>Muscomorpha</taxon>
        <taxon>Ephydroidea</taxon>
        <taxon>Drosophilidae</taxon>
        <taxon>Drosophila</taxon>
    </lineage>
</organism>
<dbReference type="PANTHER" id="PTHR21163">
    <property type="entry name" value="PROTEIN G12"/>
    <property type="match status" value="1"/>
</dbReference>
<evidence type="ECO:0000256" key="1">
    <source>
        <dbReference type="SAM" id="SignalP"/>
    </source>
</evidence>
<feature type="signal peptide" evidence="1">
    <location>
        <begin position="1"/>
        <end position="21"/>
    </location>
</feature>
<protein>
    <submittedName>
        <fullName evidence="3">Uncharacterized protein LOC117567900</fullName>
    </submittedName>
</protein>
<keyword evidence="2" id="KW-1185">Reference proteome</keyword>
<accession>A0A6P8WN71</accession>